<dbReference type="SUPFAM" id="SSF50998">
    <property type="entry name" value="Quinoprotein alcohol dehydrogenase-like"/>
    <property type="match status" value="1"/>
</dbReference>
<dbReference type="EMBL" id="WTFF01000079">
    <property type="protein sequence ID" value="MBW5482917.1"/>
    <property type="molecule type" value="Genomic_DNA"/>
</dbReference>
<evidence type="ECO:0000259" key="3">
    <source>
        <dbReference type="PROSITE" id="PS50104"/>
    </source>
</evidence>
<name>A0ABS6Z5A9_9ACTN</name>
<evidence type="ECO:0000256" key="2">
    <source>
        <dbReference type="ARBA" id="ARBA00022737"/>
    </source>
</evidence>
<gene>
    <name evidence="4" type="ORF">GPJ59_13770</name>
</gene>
<evidence type="ECO:0000256" key="1">
    <source>
        <dbReference type="ARBA" id="ARBA00022574"/>
    </source>
</evidence>
<keyword evidence="1" id="KW-0853">WD repeat</keyword>
<dbReference type="PROSITE" id="PS50104">
    <property type="entry name" value="TIR"/>
    <property type="match status" value="1"/>
</dbReference>
<dbReference type="PANTHER" id="PTHR44019">
    <property type="entry name" value="WD REPEAT-CONTAINING PROTEIN 55"/>
    <property type="match status" value="1"/>
</dbReference>
<dbReference type="PANTHER" id="PTHR44019:SF8">
    <property type="entry name" value="POC1 CENTRIOLAR PROTEIN HOMOLOG"/>
    <property type="match status" value="1"/>
</dbReference>
<evidence type="ECO:0000313" key="5">
    <source>
        <dbReference type="Proteomes" id="UP000812013"/>
    </source>
</evidence>
<reference evidence="4 5" key="1">
    <citation type="submission" date="2019-12" db="EMBL/GenBank/DDBJ databases">
        <title>Genome sequence of Streptomyces bambusae.</title>
        <authorList>
            <person name="Bansal K."/>
            <person name="Choksket S."/>
            <person name="Korpole S."/>
            <person name="Patil P.B."/>
        </authorList>
    </citation>
    <scope>NUCLEOTIDE SEQUENCE [LARGE SCALE GENOMIC DNA]</scope>
    <source>
        <strain evidence="4 5">SK60</strain>
    </source>
</reference>
<protein>
    <submittedName>
        <fullName evidence="4">TIR domain-containing protein</fullName>
    </submittedName>
</protein>
<dbReference type="Pfam" id="PF13676">
    <property type="entry name" value="TIR_2"/>
    <property type="match status" value="1"/>
</dbReference>
<keyword evidence="5" id="KW-1185">Reference proteome</keyword>
<dbReference type="Proteomes" id="UP000812013">
    <property type="component" value="Unassembled WGS sequence"/>
</dbReference>
<comment type="caution">
    <text evidence="4">The sequence shown here is derived from an EMBL/GenBank/DDBJ whole genome shotgun (WGS) entry which is preliminary data.</text>
</comment>
<dbReference type="SUPFAM" id="SSF52200">
    <property type="entry name" value="Toll/Interleukin receptor TIR domain"/>
    <property type="match status" value="1"/>
</dbReference>
<dbReference type="InterPro" id="IPR015943">
    <property type="entry name" value="WD40/YVTN_repeat-like_dom_sf"/>
</dbReference>
<dbReference type="SMART" id="SM00255">
    <property type="entry name" value="TIR"/>
    <property type="match status" value="1"/>
</dbReference>
<dbReference type="InterPro" id="IPR001680">
    <property type="entry name" value="WD40_rpt"/>
</dbReference>
<sequence>MERDAFISYSHKADVPLATALQKGLHDIVRTPWLRRPGLKVFRDTTSLGASHDLGSAITAALAGSRYFVYLASPEAAQSKWVRKEIAYWRRNHGLDHFLIALSSGTIAWDDTARDFDWTRTDALPEELSWAFTTEPLWVDLRAYRACDPAERSMAPGAGFRDRVATLAAPLHGLSKDALDSEDLRLQRKAVRVLRSGVAVLSATTLIAAGAGVFAWQQRNEAVSRARTSASQALAARALEAAQTDPRKAAQFALYADAVRRTGESAQALGRAVAANDNVGRHLQAGSEAVASYRGAGTIPPTKVAVSRDGNMLAYYSYFDSSDSSGSPDTSAAPDDTRLHIHLYDIRAGRTLPPLEGISWRTLDGGELEFSADGRLLAVETAINRLEIWDVVERKRLQALTASDSGNLSNAHMGLRAFAFSPDGQRVAASFYATPSADDYHLTVWDAATGRVIHDMKASPDRIGLAFDKDNRLHVLDTGNRTLRSLARDSESWGAPRELRRLPENLQYPSLSNDATKVSFPEILNVQKAEVWDLVKEERVDAEQWALFPSGGGPIFAAKQKEVAVYDEATRSRRVLASFSWPVLSQSASADGRWVAAGSEDGAVSLFSTLSMQGGTPVPNEHGVKGSELTPDKRFAFRDEADGTGLWAVTGAGVKRLGRIPVRLGRTVNFSDTDSVIASSDGTRAVAVQGEKLSLWNPASGKEMRPPLEAGEHLLPLSFLPDDIHIVAAGEDGLKVIDTQSWEVRQSIPGDAGVGSSVIEPIVSADRTTVALMDDGGLSVWRWSEDQRLSVVRKAAVAGSMSYDIALSGHGDRAAVINMDDRITMVDVRTGHTATSTGVQSRGNRRMAFSQDGTFVIQAVGSGKNISLQFWDAVSGEARGTWSLQDQTSDTPVPELLSAADGSVLAFAADGTLVRRATDLASWRKVLCDLAPDPLPQNEYDRYLKGIDIPAPCRRRDS</sequence>
<dbReference type="InterPro" id="IPR050505">
    <property type="entry name" value="WDR55/POC1"/>
</dbReference>
<dbReference type="Gene3D" id="3.40.50.10140">
    <property type="entry name" value="Toll/interleukin-1 receptor homology (TIR) domain"/>
    <property type="match status" value="1"/>
</dbReference>
<dbReference type="InterPro" id="IPR035897">
    <property type="entry name" value="Toll_tir_struct_dom_sf"/>
</dbReference>
<dbReference type="InterPro" id="IPR000157">
    <property type="entry name" value="TIR_dom"/>
</dbReference>
<keyword evidence="2" id="KW-0677">Repeat</keyword>
<dbReference type="RefSeq" id="WP_219667383.1">
    <property type="nucleotide sequence ID" value="NZ_WTFF01000079.1"/>
</dbReference>
<proteinExistence type="predicted"/>
<feature type="domain" description="TIR" evidence="3">
    <location>
        <begin position="1"/>
        <end position="137"/>
    </location>
</feature>
<dbReference type="InterPro" id="IPR011047">
    <property type="entry name" value="Quinoprotein_ADH-like_sf"/>
</dbReference>
<dbReference type="InterPro" id="IPR011045">
    <property type="entry name" value="N2O_reductase_N"/>
</dbReference>
<accession>A0ABS6Z5A9</accession>
<organism evidence="4 5">
    <name type="scientific">Streptomyces bambusae</name>
    <dbReference type="NCBI Taxonomy" id="1550616"/>
    <lineage>
        <taxon>Bacteria</taxon>
        <taxon>Bacillati</taxon>
        <taxon>Actinomycetota</taxon>
        <taxon>Actinomycetes</taxon>
        <taxon>Kitasatosporales</taxon>
        <taxon>Streptomycetaceae</taxon>
        <taxon>Streptomyces</taxon>
    </lineage>
</organism>
<dbReference type="Pfam" id="PF00400">
    <property type="entry name" value="WD40"/>
    <property type="match status" value="1"/>
</dbReference>
<dbReference type="SUPFAM" id="SSF50974">
    <property type="entry name" value="Nitrous oxide reductase, N-terminal domain"/>
    <property type="match status" value="1"/>
</dbReference>
<evidence type="ECO:0000313" key="4">
    <source>
        <dbReference type="EMBL" id="MBW5482917.1"/>
    </source>
</evidence>
<dbReference type="Gene3D" id="2.130.10.10">
    <property type="entry name" value="YVTN repeat-like/Quinoprotein amine dehydrogenase"/>
    <property type="match status" value="3"/>
</dbReference>